<dbReference type="EMBL" id="JADCKA010000008">
    <property type="protein sequence ID" value="MBE5035699.1"/>
    <property type="molecule type" value="Genomic_DNA"/>
</dbReference>
<dbReference type="GO" id="GO:0006508">
    <property type="term" value="P:proteolysis"/>
    <property type="evidence" value="ECO:0007669"/>
    <property type="project" value="UniProtKB-KW"/>
</dbReference>
<name>A0ABR9QXU7_9FIRM</name>
<dbReference type="Gene3D" id="3.30.70.1490">
    <property type="entry name" value="Cysteine protease Prp"/>
    <property type="match status" value="1"/>
</dbReference>
<dbReference type="GO" id="GO:0008233">
    <property type="term" value="F:peptidase activity"/>
    <property type="evidence" value="ECO:0007669"/>
    <property type="project" value="UniProtKB-KW"/>
</dbReference>
<proteinExistence type="predicted"/>
<dbReference type="RefSeq" id="WP_226385348.1">
    <property type="nucleotide sequence ID" value="NZ_JADCKA010000008.1"/>
</dbReference>
<dbReference type="SUPFAM" id="SSF118010">
    <property type="entry name" value="TM1457-like"/>
    <property type="match status" value="1"/>
</dbReference>
<sequence>MTEVRYLFNDGIYIEISGHNSYVNKVTGNVDICVVISTLVIMLTIALADEELAPESVIDGYFRMDIKNPSEKVSTLAHSVIDTLKFIEEKHKEYITVKNMGAR</sequence>
<reference evidence="1 2" key="1">
    <citation type="submission" date="2020-10" db="EMBL/GenBank/DDBJ databases">
        <title>ChiBAC.</title>
        <authorList>
            <person name="Zenner C."/>
            <person name="Hitch T.C.A."/>
            <person name="Clavel T."/>
        </authorList>
    </citation>
    <scope>NUCLEOTIDE SEQUENCE [LARGE SCALE GENOMIC DNA]</scope>
    <source>
        <strain evidence="1 2">DSM 108706</strain>
    </source>
</reference>
<evidence type="ECO:0000313" key="1">
    <source>
        <dbReference type="EMBL" id="MBE5035699.1"/>
    </source>
</evidence>
<protein>
    <submittedName>
        <fullName evidence="1">Ribosomal-processing cysteine protease Prp</fullName>
    </submittedName>
</protein>
<accession>A0ABR9QXU7</accession>
<keyword evidence="2" id="KW-1185">Reference proteome</keyword>
<keyword evidence="1" id="KW-0645">Protease</keyword>
<keyword evidence="1" id="KW-0378">Hydrolase</keyword>
<comment type="caution">
    <text evidence="1">The sequence shown here is derived from an EMBL/GenBank/DDBJ whole genome shotgun (WGS) entry which is preliminary data.</text>
</comment>
<dbReference type="InterPro" id="IPR036764">
    <property type="entry name" value="Peptidase_Prp_sf"/>
</dbReference>
<gene>
    <name evidence="1" type="ORF">INF20_05320</name>
</gene>
<dbReference type="Proteomes" id="UP001516588">
    <property type="component" value="Unassembled WGS sequence"/>
</dbReference>
<evidence type="ECO:0000313" key="2">
    <source>
        <dbReference type="Proteomes" id="UP001516588"/>
    </source>
</evidence>
<organism evidence="1 2">
    <name type="scientific">Gallibacter intestinalis</name>
    <dbReference type="NCBI Taxonomy" id="2779356"/>
    <lineage>
        <taxon>Bacteria</taxon>
        <taxon>Bacillati</taxon>
        <taxon>Bacillota</taxon>
        <taxon>Clostridia</taxon>
        <taxon>Eubacteriales</taxon>
        <taxon>Eubacteriaceae</taxon>
        <taxon>Gallibacter</taxon>
    </lineage>
</organism>